<organism evidence="1 2">
    <name type="scientific">Jimgerdemannia flammicorona</name>
    <dbReference type="NCBI Taxonomy" id="994334"/>
    <lineage>
        <taxon>Eukaryota</taxon>
        <taxon>Fungi</taxon>
        <taxon>Fungi incertae sedis</taxon>
        <taxon>Mucoromycota</taxon>
        <taxon>Mucoromycotina</taxon>
        <taxon>Endogonomycetes</taxon>
        <taxon>Endogonales</taxon>
        <taxon>Endogonaceae</taxon>
        <taxon>Jimgerdemannia</taxon>
    </lineage>
</organism>
<sequence length="100" mass="10853">MDGDKILALDNGRVAEFDTLLADEITKFSSTEVIPESRIHTRVHGGDDVAEVWKKAVQSRSCKSHSETRTSIGIDLGGIPVSDNRVEYSSPTCGSSPMFV</sequence>
<gene>
    <name evidence="1" type="ORF">BC938DRAFT_470874</name>
</gene>
<keyword evidence="2" id="KW-1185">Reference proteome</keyword>
<proteinExistence type="predicted"/>
<dbReference type="EMBL" id="RBNJ01010633">
    <property type="protein sequence ID" value="RUS26360.1"/>
    <property type="molecule type" value="Genomic_DNA"/>
</dbReference>
<accession>A0A433Q993</accession>
<evidence type="ECO:0000313" key="1">
    <source>
        <dbReference type="EMBL" id="RUS26360.1"/>
    </source>
</evidence>
<name>A0A433Q993_9FUNG</name>
<reference evidence="1 2" key="1">
    <citation type="journal article" date="2018" name="New Phytol.">
        <title>Phylogenomics of Endogonaceae and evolution of mycorrhizas within Mucoromycota.</title>
        <authorList>
            <person name="Chang Y."/>
            <person name="Desiro A."/>
            <person name="Na H."/>
            <person name="Sandor L."/>
            <person name="Lipzen A."/>
            <person name="Clum A."/>
            <person name="Barry K."/>
            <person name="Grigoriev I.V."/>
            <person name="Martin F.M."/>
            <person name="Stajich J.E."/>
            <person name="Smith M.E."/>
            <person name="Bonito G."/>
            <person name="Spatafora J.W."/>
        </authorList>
    </citation>
    <scope>NUCLEOTIDE SEQUENCE [LARGE SCALE GENOMIC DNA]</scope>
    <source>
        <strain evidence="1 2">AD002</strain>
    </source>
</reference>
<comment type="caution">
    <text evidence="1">The sequence shown here is derived from an EMBL/GenBank/DDBJ whole genome shotgun (WGS) entry which is preliminary data.</text>
</comment>
<dbReference type="Proteomes" id="UP000274822">
    <property type="component" value="Unassembled WGS sequence"/>
</dbReference>
<evidence type="ECO:0000313" key="2">
    <source>
        <dbReference type="Proteomes" id="UP000274822"/>
    </source>
</evidence>
<dbReference type="AlphaFoldDB" id="A0A433Q993"/>
<protein>
    <submittedName>
        <fullName evidence="1">Uncharacterized protein</fullName>
    </submittedName>
</protein>